<feature type="compositionally biased region" description="Polar residues" evidence="1">
    <location>
        <begin position="8"/>
        <end position="23"/>
    </location>
</feature>
<gene>
    <name evidence="2" type="ORF">BCR34DRAFT_587315</name>
</gene>
<sequence length="111" mass="12661">MPPLNPSKAHTTVSRSSITQTRTWAAPVGQAWETLSDARKREKHDSDLDADDTLRGHGISPKHISAKRRAPRGQGPKEQNPWTQKQVRKTGDECEEDNKWEDHEFQEECDC</sequence>
<feature type="compositionally biased region" description="Basic and acidic residues" evidence="1">
    <location>
        <begin position="36"/>
        <end position="55"/>
    </location>
</feature>
<dbReference type="Proteomes" id="UP000193144">
    <property type="component" value="Unassembled WGS sequence"/>
</dbReference>
<evidence type="ECO:0000313" key="2">
    <source>
        <dbReference type="EMBL" id="ORY12360.1"/>
    </source>
</evidence>
<organism evidence="2 3">
    <name type="scientific">Clohesyomyces aquaticus</name>
    <dbReference type="NCBI Taxonomy" id="1231657"/>
    <lineage>
        <taxon>Eukaryota</taxon>
        <taxon>Fungi</taxon>
        <taxon>Dikarya</taxon>
        <taxon>Ascomycota</taxon>
        <taxon>Pezizomycotina</taxon>
        <taxon>Dothideomycetes</taxon>
        <taxon>Pleosporomycetidae</taxon>
        <taxon>Pleosporales</taxon>
        <taxon>Lindgomycetaceae</taxon>
        <taxon>Clohesyomyces</taxon>
    </lineage>
</organism>
<reference evidence="2 3" key="1">
    <citation type="submission" date="2016-07" db="EMBL/GenBank/DDBJ databases">
        <title>Pervasive Adenine N6-methylation of Active Genes in Fungi.</title>
        <authorList>
            <consortium name="DOE Joint Genome Institute"/>
            <person name="Mondo S.J."/>
            <person name="Dannebaum R.O."/>
            <person name="Kuo R.C."/>
            <person name="Labutti K."/>
            <person name="Haridas S."/>
            <person name="Kuo A."/>
            <person name="Salamov A."/>
            <person name="Ahrendt S.R."/>
            <person name="Lipzen A."/>
            <person name="Sullivan W."/>
            <person name="Andreopoulos W.B."/>
            <person name="Clum A."/>
            <person name="Lindquist E."/>
            <person name="Daum C."/>
            <person name="Ramamoorthy G.K."/>
            <person name="Gryganskyi A."/>
            <person name="Culley D."/>
            <person name="Magnuson J.K."/>
            <person name="James T.Y."/>
            <person name="O'Malley M.A."/>
            <person name="Stajich J.E."/>
            <person name="Spatafora J.W."/>
            <person name="Visel A."/>
            <person name="Grigoriev I.V."/>
        </authorList>
    </citation>
    <scope>NUCLEOTIDE SEQUENCE [LARGE SCALE GENOMIC DNA]</scope>
    <source>
        <strain evidence="2 3">CBS 115471</strain>
    </source>
</reference>
<protein>
    <submittedName>
        <fullName evidence="2">Uncharacterized protein</fullName>
    </submittedName>
</protein>
<feature type="compositionally biased region" description="Acidic residues" evidence="1">
    <location>
        <begin position="93"/>
        <end position="111"/>
    </location>
</feature>
<accession>A0A1Y1ZQ36</accession>
<proteinExistence type="predicted"/>
<comment type="caution">
    <text evidence="2">The sequence shown here is derived from an EMBL/GenBank/DDBJ whole genome shotgun (WGS) entry which is preliminary data.</text>
</comment>
<evidence type="ECO:0000313" key="3">
    <source>
        <dbReference type="Proteomes" id="UP000193144"/>
    </source>
</evidence>
<feature type="region of interest" description="Disordered" evidence="1">
    <location>
        <begin position="1"/>
        <end position="111"/>
    </location>
</feature>
<name>A0A1Y1ZQ36_9PLEO</name>
<dbReference type="EMBL" id="MCFA01000052">
    <property type="protein sequence ID" value="ORY12360.1"/>
    <property type="molecule type" value="Genomic_DNA"/>
</dbReference>
<evidence type="ECO:0000256" key="1">
    <source>
        <dbReference type="SAM" id="MobiDB-lite"/>
    </source>
</evidence>
<dbReference type="AlphaFoldDB" id="A0A1Y1ZQ36"/>
<keyword evidence="3" id="KW-1185">Reference proteome</keyword>